<evidence type="ECO:0000256" key="2">
    <source>
        <dbReference type="SAM" id="SignalP"/>
    </source>
</evidence>
<dbReference type="Pfam" id="PF03922">
    <property type="entry name" value="OmpW"/>
    <property type="match status" value="1"/>
</dbReference>
<name>V5SFA7_9HYPH</name>
<dbReference type="InterPro" id="IPR011250">
    <property type="entry name" value="OMP/PagP_B-barrel"/>
</dbReference>
<dbReference type="PATRIC" id="fig|1029756.8.peg.2080"/>
<dbReference type="PANTHER" id="PTHR36920">
    <property type="match status" value="1"/>
</dbReference>
<proteinExistence type="inferred from homology"/>
<dbReference type="GO" id="GO:0055085">
    <property type="term" value="P:transmembrane transport"/>
    <property type="evidence" value="ECO:0007669"/>
    <property type="project" value="TreeGrafter"/>
</dbReference>
<keyword evidence="2" id="KW-0732">Signal</keyword>
<dbReference type="SUPFAM" id="SSF56925">
    <property type="entry name" value="OMPA-like"/>
    <property type="match status" value="1"/>
</dbReference>
<protein>
    <submittedName>
        <fullName evidence="3">OmpW family protein</fullName>
    </submittedName>
</protein>
<comment type="similarity">
    <text evidence="1">Belongs to the OmpW/AlkL family.</text>
</comment>
<dbReference type="KEGG" id="hni:W911_09995"/>
<dbReference type="InterPro" id="IPR005618">
    <property type="entry name" value="OMPW"/>
</dbReference>
<sequence length="234" mass="24808">MMDTKFGRALAVAVLALSATGGAAVAGSESGNFMVRLQGTVVDPDSSASVKAGGVPLAGADAEVSTEVIPTATLTYFFNRNLAIELFCCFAQFDAKGKGAIDGVDLGDFWVFPPALTLQYHFDSVGGWKPYVGAGVQYIHFFNEGRSNLPGSPKIDLDDALGFTLQAGVDIPIGDGWYLNADVKKTWIETDASWRGTGITAGVDIDPWIFSLGVGYRFDIGNVFGSRYEAAVLK</sequence>
<organism evidence="3 4">
    <name type="scientific">Hyphomicrobium nitrativorans NL23</name>
    <dbReference type="NCBI Taxonomy" id="1029756"/>
    <lineage>
        <taxon>Bacteria</taxon>
        <taxon>Pseudomonadati</taxon>
        <taxon>Pseudomonadota</taxon>
        <taxon>Alphaproteobacteria</taxon>
        <taxon>Hyphomicrobiales</taxon>
        <taxon>Hyphomicrobiaceae</taxon>
        <taxon>Hyphomicrobium</taxon>
    </lineage>
</organism>
<evidence type="ECO:0000256" key="1">
    <source>
        <dbReference type="ARBA" id="ARBA00009330"/>
    </source>
</evidence>
<dbReference type="PANTHER" id="PTHR36920:SF1">
    <property type="entry name" value="OUTER MEMBRANE PROTEIN W"/>
    <property type="match status" value="1"/>
</dbReference>
<reference evidence="3 4" key="1">
    <citation type="journal article" date="2014" name="Genome Announc.">
        <title>Complete Genome Sequence of Hyphomicrobium nitrativorans Strain NL23, a Denitrifying Bacterium Isolated from Biofilm of a Methanol-Fed Denitrification System Treating Seawater at the Montreal Biodome.</title>
        <authorList>
            <person name="Martineau C."/>
            <person name="Villeneuve C."/>
            <person name="Mauffrey F."/>
            <person name="Villemur R."/>
        </authorList>
    </citation>
    <scope>NUCLEOTIDE SEQUENCE [LARGE SCALE GENOMIC DNA]</scope>
    <source>
        <strain evidence="3">NL23</strain>
    </source>
</reference>
<feature type="chain" id="PRO_5004740598" evidence="2">
    <location>
        <begin position="24"/>
        <end position="234"/>
    </location>
</feature>
<evidence type="ECO:0000313" key="3">
    <source>
        <dbReference type="EMBL" id="AHB48644.1"/>
    </source>
</evidence>
<dbReference type="AlphaFoldDB" id="V5SFA7"/>
<dbReference type="HOGENOM" id="CLU_042505_0_1_5"/>
<gene>
    <name evidence="3" type="ORF">W911_09995</name>
</gene>
<keyword evidence="4" id="KW-1185">Reference proteome</keyword>
<evidence type="ECO:0000313" key="4">
    <source>
        <dbReference type="Proteomes" id="UP000018542"/>
    </source>
</evidence>
<feature type="signal peptide" evidence="2">
    <location>
        <begin position="1"/>
        <end position="23"/>
    </location>
</feature>
<dbReference type="STRING" id="1029756.W911_09995"/>
<dbReference type="Proteomes" id="UP000018542">
    <property type="component" value="Chromosome"/>
</dbReference>
<accession>V5SFA7</accession>
<dbReference type="EMBL" id="CP006912">
    <property type="protein sequence ID" value="AHB48644.1"/>
    <property type="molecule type" value="Genomic_DNA"/>
</dbReference>
<dbReference type="Gene3D" id="2.40.160.20">
    <property type="match status" value="1"/>
</dbReference>
<dbReference type="GO" id="GO:0019867">
    <property type="term" value="C:outer membrane"/>
    <property type="evidence" value="ECO:0007669"/>
    <property type="project" value="InterPro"/>
</dbReference>